<dbReference type="RefSeq" id="WP_323306560.1">
    <property type="nucleotide sequence ID" value="NZ_JAYGHX010000013.1"/>
</dbReference>
<name>A0ABU5RXW2_9CYAN</name>
<comment type="caution">
    <text evidence="2">The sequence shown here is derived from an EMBL/GenBank/DDBJ whole genome shotgun (WGS) entry which is preliminary data.</text>
</comment>
<dbReference type="InterPro" id="IPR029068">
    <property type="entry name" value="Glyas_Bleomycin-R_OHBP_Dase"/>
</dbReference>
<organism evidence="2 3">
    <name type="scientific">Cyanobium gracile UHCC 0139</name>
    <dbReference type="NCBI Taxonomy" id="3110308"/>
    <lineage>
        <taxon>Bacteria</taxon>
        <taxon>Bacillati</taxon>
        <taxon>Cyanobacteriota</taxon>
        <taxon>Cyanophyceae</taxon>
        <taxon>Synechococcales</taxon>
        <taxon>Prochlorococcaceae</taxon>
        <taxon>Cyanobium</taxon>
    </lineage>
</organism>
<feature type="domain" description="Glyoxalase-like" evidence="1">
    <location>
        <begin position="15"/>
        <end position="129"/>
    </location>
</feature>
<proteinExistence type="predicted"/>
<evidence type="ECO:0000259" key="1">
    <source>
        <dbReference type="Pfam" id="PF18029"/>
    </source>
</evidence>
<keyword evidence="3" id="KW-1185">Reference proteome</keyword>
<accession>A0ABU5RXW2</accession>
<sequence length="135" mass="14438">MAPPAMIPAVPPPFLVLAADDPERLAAFYGALLGTEPLPGSSPSHWRLLGPGEGRLEIYVPSRRRPRPRGEGRLSLCFSRPAGEAPPLQVLHDWLAVVLALGAVPMEPPRQEPFGAEAWLADPEGNRLLLLVSGG</sequence>
<reference evidence="2 3" key="1">
    <citation type="submission" date="2023-12" db="EMBL/GenBank/DDBJ databases">
        <title>Baltic Sea Cyanobacteria.</title>
        <authorList>
            <person name="Delbaje E."/>
            <person name="Fewer D.P."/>
            <person name="Shishido T.K."/>
        </authorList>
    </citation>
    <scope>NUCLEOTIDE SEQUENCE [LARGE SCALE GENOMIC DNA]</scope>
    <source>
        <strain evidence="2 3">UHCC 0139</strain>
    </source>
</reference>
<protein>
    <submittedName>
        <fullName evidence="2">VOC family protein</fullName>
    </submittedName>
</protein>
<dbReference type="CDD" id="cd06587">
    <property type="entry name" value="VOC"/>
    <property type="match status" value="1"/>
</dbReference>
<dbReference type="Proteomes" id="UP001304461">
    <property type="component" value="Unassembled WGS sequence"/>
</dbReference>
<gene>
    <name evidence="2" type="ORF">VB738_15255</name>
</gene>
<dbReference type="EMBL" id="JAYGHX010000013">
    <property type="protein sequence ID" value="MEA5392620.1"/>
    <property type="molecule type" value="Genomic_DNA"/>
</dbReference>
<dbReference type="Gene3D" id="3.10.180.10">
    <property type="entry name" value="2,3-Dihydroxybiphenyl 1,2-Dioxygenase, domain 1"/>
    <property type="match status" value="1"/>
</dbReference>
<evidence type="ECO:0000313" key="3">
    <source>
        <dbReference type="Proteomes" id="UP001304461"/>
    </source>
</evidence>
<dbReference type="Pfam" id="PF18029">
    <property type="entry name" value="Glyoxalase_6"/>
    <property type="match status" value="1"/>
</dbReference>
<dbReference type="InterPro" id="IPR041581">
    <property type="entry name" value="Glyoxalase_6"/>
</dbReference>
<dbReference type="SUPFAM" id="SSF54593">
    <property type="entry name" value="Glyoxalase/Bleomycin resistance protein/Dihydroxybiphenyl dioxygenase"/>
    <property type="match status" value="1"/>
</dbReference>
<evidence type="ECO:0000313" key="2">
    <source>
        <dbReference type="EMBL" id="MEA5392620.1"/>
    </source>
</evidence>